<name>A0ABP5PNW6_9ACTN</name>
<accession>A0ABP5PNW6</accession>
<organism evidence="2 3">
    <name type="scientific">Nonomuraea monospora</name>
    <dbReference type="NCBI Taxonomy" id="568818"/>
    <lineage>
        <taxon>Bacteria</taxon>
        <taxon>Bacillati</taxon>
        <taxon>Actinomycetota</taxon>
        <taxon>Actinomycetes</taxon>
        <taxon>Streptosporangiales</taxon>
        <taxon>Streptosporangiaceae</taxon>
        <taxon>Nonomuraea</taxon>
    </lineage>
</organism>
<comment type="caution">
    <text evidence="2">The sequence shown here is derived from an EMBL/GenBank/DDBJ whole genome shotgun (WGS) entry which is preliminary data.</text>
</comment>
<evidence type="ECO:0000313" key="3">
    <source>
        <dbReference type="Proteomes" id="UP001499843"/>
    </source>
</evidence>
<sequence length="88" mass="9222">MPDSFTARTQSREAAQETPSSASTSLAATDQCSYGYAEQSQGGEDFVGGKHGGKGPTDRPYNGKSRSTHDHEGQSSACAHGDGKDKKK</sequence>
<keyword evidence="3" id="KW-1185">Reference proteome</keyword>
<evidence type="ECO:0000256" key="1">
    <source>
        <dbReference type="SAM" id="MobiDB-lite"/>
    </source>
</evidence>
<feature type="compositionally biased region" description="Low complexity" evidence="1">
    <location>
        <begin position="18"/>
        <end position="29"/>
    </location>
</feature>
<gene>
    <name evidence="2" type="ORF">GCM10009850_088330</name>
</gene>
<evidence type="ECO:0000313" key="2">
    <source>
        <dbReference type="EMBL" id="GAA2213371.1"/>
    </source>
</evidence>
<proteinExistence type="predicted"/>
<dbReference type="EMBL" id="BAAAQX010000032">
    <property type="protein sequence ID" value="GAA2213371.1"/>
    <property type="molecule type" value="Genomic_DNA"/>
</dbReference>
<dbReference type="Proteomes" id="UP001499843">
    <property type="component" value="Unassembled WGS sequence"/>
</dbReference>
<protein>
    <submittedName>
        <fullName evidence="2">Uncharacterized protein</fullName>
    </submittedName>
</protein>
<feature type="region of interest" description="Disordered" evidence="1">
    <location>
        <begin position="1"/>
        <end position="88"/>
    </location>
</feature>
<reference evidence="3" key="1">
    <citation type="journal article" date="2019" name="Int. J. Syst. Evol. Microbiol.">
        <title>The Global Catalogue of Microorganisms (GCM) 10K type strain sequencing project: providing services to taxonomists for standard genome sequencing and annotation.</title>
        <authorList>
            <consortium name="The Broad Institute Genomics Platform"/>
            <consortium name="The Broad Institute Genome Sequencing Center for Infectious Disease"/>
            <person name="Wu L."/>
            <person name="Ma J."/>
        </authorList>
    </citation>
    <scope>NUCLEOTIDE SEQUENCE [LARGE SCALE GENOMIC DNA]</scope>
    <source>
        <strain evidence="3">JCM 16114</strain>
    </source>
</reference>